<dbReference type="HAMAP" id="MF_01241">
    <property type="entry name" value="GlcN6P_deamin"/>
    <property type="match status" value="1"/>
</dbReference>
<feature type="active site" description="For ring-opening step" evidence="2">
    <location>
        <position position="148"/>
    </location>
</feature>
<comment type="catalytic activity">
    <reaction evidence="2">
        <text>alpha-D-glucosamine 6-phosphate + H2O = beta-D-fructose 6-phosphate + NH4(+)</text>
        <dbReference type="Rhea" id="RHEA:12172"/>
        <dbReference type="ChEBI" id="CHEBI:15377"/>
        <dbReference type="ChEBI" id="CHEBI:28938"/>
        <dbReference type="ChEBI" id="CHEBI:57634"/>
        <dbReference type="ChEBI" id="CHEBI:75989"/>
        <dbReference type="EC" id="3.5.99.6"/>
    </reaction>
</comment>
<comment type="pathway">
    <text evidence="2">Amino-sugar metabolism; N-acetylneuraminate degradation; D-fructose 6-phosphate from N-acetylneuraminate: step 5/5.</text>
</comment>
<dbReference type="GO" id="GO:0004342">
    <property type="term" value="F:glucosamine-6-phosphate deaminase activity"/>
    <property type="evidence" value="ECO:0007669"/>
    <property type="project" value="UniProtKB-EC"/>
</dbReference>
<comment type="activity regulation">
    <text evidence="2">Allosterically activated by N-acetylglucosamine 6-phosphate (GlcNAc6P).</text>
</comment>
<proteinExistence type="inferred from homology"/>
<evidence type="ECO:0000256" key="1">
    <source>
        <dbReference type="ARBA" id="ARBA00022801"/>
    </source>
</evidence>
<reference evidence="4 5" key="1">
    <citation type="submission" date="2022-10" db="EMBL/GenBank/DDBJ databases">
        <title>High-quality genome sequences of two octocoral-associated bacteria, Endozoicomonas euniceicola EF212 and Endozoicomonas gorgoniicola PS125.</title>
        <authorList>
            <person name="Chiou Y.-J."/>
            <person name="Chen Y.-H."/>
        </authorList>
    </citation>
    <scope>NUCLEOTIDE SEQUENCE [LARGE SCALE GENOMIC DNA]</scope>
    <source>
        <strain evidence="4 5">PS125</strain>
    </source>
</reference>
<accession>A0ABT3N470</accession>
<dbReference type="Pfam" id="PF01182">
    <property type="entry name" value="Glucosamine_iso"/>
    <property type="match status" value="1"/>
</dbReference>
<dbReference type="PANTHER" id="PTHR11280:SF5">
    <property type="entry name" value="GLUCOSAMINE-6-PHOSPHATE ISOMERASE"/>
    <property type="match status" value="1"/>
</dbReference>
<dbReference type="InterPro" id="IPR018321">
    <property type="entry name" value="Glucosamine6P_isomerase_CS"/>
</dbReference>
<keyword evidence="5" id="KW-1185">Reference proteome</keyword>
<comment type="similarity">
    <text evidence="2">Belongs to the glucosamine/galactosamine-6-phosphate isomerase family. NagB subfamily.</text>
</comment>
<dbReference type="RefSeq" id="WP_262565850.1">
    <property type="nucleotide sequence ID" value="NZ_JAPFCC010000001.1"/>
</dbReference>
<comment type="caution">
    <text evidence="4">The sequence shown here is derived from an EMBL/GenBank/DDBJ whole genome shotgun (WGS) entry which is preliminary data.</text>
</comment>
<keyword evidence="2" id="KW-0021">Allosteric enzyme</keyword>
<feature type="site" description="Part of the allosteric site" evidence="2">
    <location>
        <position position="160"/>
    </location>
</feature>
<dbReference type="PANTHER" id="PTHR11280">
    <property type="entry name" value="GLUCOSAMINE-6-PHOSPHATE ISOMERASE"/>
    <property type="match status" value="1"/>
</dbReference>
<comment type="caution">
    <text evidence="2">Lacks conserved residue(s) required for the propagation of feature annotation.</text>
</comment>
<evidence type="ECO:0000259" key="3">
    <source>
        <dbReference type="Pfam" id="PF01182"/>
    </source>
</evidence>
<name>A0ABT3N470_9GAMM</name>
<protein>
    <recommendedName>
        <fullName evidence="2">Glucosamine-6-phosphate deaminase</fullName>
        <ecNumber evidence="2">3.5.99.6</ecNumber>
    </recommendedName>
    <alternativeName>
        <fullName evidence="2">GlcN6P deaminase</fullName>
        <shortName evidence="2">GNPDA</shortName>
    </alternativeName>
    <alternativeName>
        <fullName evidence="2">Glucosamine-6-phosphate isomerase</fullName>
    </alternativeName>
</protein>
<feature type="active site" description="Proton acceptor; for enolization step" evidence="2">
    <location>
        <position position="72"/>
    </location>
</feature>
<dbReference type="InterPro" id="IPR004547">
    <property type="entry name" value="Glucosamine6P_isomerase"/>
</dbReference>
<dbReference type="PROSITE" id="PS01161">
    <property type="entry name" value="GLC_GALNAC_ISOMERASE"/>
    <property type="match status" value="1"/>
</dbReference>
<dbReference type="InterPro" id="IPR037171">
    <property type="entry name" value="NagB/RpiA_transferase-like"/>
</dbReference>
<evidence type="ECO:0000313" key="4">
    <source>
        <dbReference type="EMBL" id="MCW7556138.1"/>
    </source>
</evidence>
<keyword evidence="2" id="KW-0119">Carbohydrate metabolism</keyword>
<organism evidence="4 5">
    <name type="scientific">Endozoicomonas gorgoniicola</name>
    <dbReference type="NCBI Taxonomy" id="1234144"/>
    <lineage>
        <taxon>Bacteria</taxon>
        <taxon>Pseudomonadati</taxon>
        <taxon>Pseudomonadota</taxon>
        <taxon>Gammaproteobacteria</taxon>
        <taxon>Oceanospirillales</taxon>
        <taxon>Endozoicomonadaceae</taxon>
        <taxon>Endozoicomonas</taxon>
    </lineage>
</organism>
<feature type="active site" description="Proton acceptor; for ring-opening step" evidence="2">
    <location>
        <position position="143"/>
    </location>
</feature>
<comment type="function">
    <text evidence="2">Catalyzes the reversible isomerization-deamination of glucosamine 6-phosphate (GlcN6P) to form fructose 6-phosphate (Fru6P) and ammonium ion.</text>
</comment>
<dbReference type="EMBL" id="JAPFCC010000001">
    <property type="protein sequence ID" value="MCW7556138.1"/>
    <property type="molecule type" value="Genomic_DNA"/>
</dbReference>
<feature type="active site" description="For ring-opening step" evidence="2">
    <location>
        <position position="141"/>
    </location>
</feature>
<feature type="site" description="Part of the allosteric site" evidence="2">
    <location>
        <position position="161"/>
    </location>
</feature>
<dbReference type="InterPro" id="IPR006148">
    <property type="entry name" value="Glc/Gal-6P_isomerase"/>
</dbReference>
<sequence>MRLIPLQTSEETAHWTARYIVNRINKFNPTRERPFVLGLPTGGTPVATYKELIRLYSKGEVSFKHVVTFNMDEYVGLPAGHPESYRQFMEEQLFSHIDLPAENVHFLNGNAENLELECQSYEEAILSYGGIELFLGGVGRDGHIAFNEPGSSLSSRSRIKTLTEDTRRANARFFDGDISQVPKLALTMGVATLLDAREVIILATGADKSRAVEAAVEGSVNHLWTVSAMQLHPKSIMVCDDAATMELKVKTLRYFQDIEAVNIKEVSRHVHTR</sequence>
<feature type="site" description="Part of the allosteric site" evidence="2">
    <location>
        <position position="158"/>
    </location>
</feature>
<feature type="site" description="Part of the allosteric site" evidence="2">
    <location>
        <position position="151"/>
    </location>
</feature>
<dbReference type="NCBIfam" id="TIGR00502">
    <property type="entry name" value="nagB"/>
    <property type="match status" value="1"/>
</dbReference>
<dbReference type="EC" id="3.5.99.6" evidence="2"/>
<keyword evidence="1 2" id="KW-0378">Hydrolase</keyword>
<gene>
    <name evidence="2 4" type="primary">nagB</name>
    <name evidence="4" type="ORF">NX722_26625</name>
</gene>
<dbReference type="Proteomes" id="UP001209854">
    <property type="component" value="Unassembled WGS sequence"/>
</dbReference>
<comment type="subunit">
    <text evidence="2">Homohexamer.</text>
</comment>
<evidence type="ECO:0000313" key="5">
    <source>
        <dbReference type="Proteomes" id="UP001209854"/>
    </source>
</evidence>
<dbReference type="Gene3D" id="3.40.50.1360">
    <property type="match status" value="1"/>
</dbReference>
<feature type="domain" description="Glucosamine/galactosamine-6-phosphate isomerase" evidence="3">
    <location>
        <begin position="8"/>
        <end position="224"/>
    </location>
</feature>
<evidence type="ECO:0000256" key="2">
    <source>
        <dbReference type="HAMAP-Rule" id="MF_01241"/>
    </source>
</evidence>
<dbReference type="CDD" id="cd01399">
    <property type="entry name" value="GlcN6P_deaminase"/>
    <property type="match status" value="1"/>
</dbReference>
<dbReference type="SUPFAM" id="SSF100950">
    <property type="entry name" value="NagB/RpiA/CoA transferase-like"/>
    <property type="match status" value="1"/>
</dbReference>